<evidence type="ECO:0000256" key="2">
    <source>
        <dbReference type="ARBA" id="ARBA00022603"/>
    </source>
</evidence>
<evidence type="ECO:0000256" key="4">
    <source>
        <dbReference type="ARBA" id="ARBA00022691"/>
    </source>
</evidence>
<comment type="similarity">
    <text evidence="1">Belongs to the CFA/CMAS family.</text>
</comment>
<dbReference type="Proteomes" id="UP000838748">
    <property type="component" value="Unassembled WGS sequence"/>
</dbReference>
<dbReference type="Pfam" id="PF02353">
    <property type="entry name" value="CMAS"/>
    <property type="match status" value="1"/>
</dbReference>
<keyword evidence="3 6" id="KW-0808">Transferase</keyword>
<dbReference type="PANTHER" id="PTHR43667:SF1">
    <property type="entry name" value="CYCLOPROPANE-FATTY-ACYL-PHOSPHOLIPID SYNTHASE"/>
    <property type="match status" value="1"/>
</dbReference>
<keyword evidence="7" id="KW-1185">Reference proteome</keyword>
<evidence type="ECO:0000313" key="7">
    <source>
        <dbReference type="Proteomes" id="UP000838748"/>
    </source>
</evidence>
<proteinExistence type="inferred from homology"/>
<dbReference type="PANTHER" id="PTHR43667">
    <property type="entry name" value="CYCLOPROPANE-FATTY-ACYL-PHOSPHOLIPID SYNTHASE"/>
    <property type="match status" value="1"/>
</dbReference>
<sequence>MNTSTLDLPINKWESVISDILSSSPIQLNGSRSYDIQVLNPDFYKRVLVEGSIGLGESYMDGWWKCANLDQMFYYLLKYEVDQQRPDRLSDIMFVLKSRLFNMQTKKRAWIVGEEHYDLGNDLYERMLDPYMQYSCGYWKTAEDLETAQQDKLKLICEKLQLKRGETLLDIGCGWGGLSEFAAKNYGVKVTGVTISKEQQQYGMKRCKGLPVELRLCDYRDLNEQFDKIVSVGMFEHVGPKNYQTYFDVVSRCLKPEGLFLLHSIGSNETMMNVDPWINKYIFPNGVLPSIEQISHVSEKSLVMEDWHNFGPDYDRTLMAWKERFKESWPEIKENYSPRFYRMFDYYLSSCAGAFRARNIQLWQVLFSKNGVEGGIRVPR</sequence>
<comment type="caution">
    <text evidence="6">The sequence shown here is derived from an EMBL/GenBank/DDBJ whole genome shotgun (WGS) entry which is preliminary data.</text>
</comment>
<dbReference type="InterPro" id="IPR029063">
    <property type="entry name" value="SAM-dependent_MTases_sf"/>
</dbReference>
<evidence type="ECO:0000256" key="3">
    <source>
        <dbReference type="ARBA" id="ARBA00022679"/>
    </source>
</evidence>
<protein>
    <submittedName>
        <fullName evidence="6">Cyclopropane-fatty-acyl-phospholipid synthase</fullName>
        <ecNumber evidence="6">2.1.1.79</ecNumber>
    </submittedName>
</protein>
<keyword evidence="2 6" id="KW-0489">Methyltransferase</keyword>
<name>A0ABM9A6T1_9VIBR</name>
<dbReference type="PIRSF" id="PIRSF003085">
    <property type="entry name" value="CMAS"/>
    <property type="match status" value="1"/>
</dbReference>
<keyword evidence="4" id="KW-0949">S-adenosyl-L-methionine</keyword>
<evidence type="ECO:0000313" key="6">
    <source>
        <dbReference type="EMBL" id="CAH0540707.1"/>
    </source>
</evidence>
<dbReference type="InterPro" id="IPR003333">
    <property type="entry name" value="CMAS"/>
</dbReference>
<evidence type="ECO:0000256" key="5">
    <source>
        <dbReference type="ARBA" id="ARBA00023098"/>
    </source>
</evidence>
<dbReference type="CDD" id="cd02440">
    <property type="entry name" value="AdoMet_MTases"/>
    <property type="match status" value="1"/>
</dbReference>
<dbReference type="GO" id="GO:0032259">
    <property type="term" value="P:methylation"/>
    <property type="evidence" value="ECO:0007669"/>
    <property type="project" value="UniProtKB-KW"/>
</dbReference>
<dbReference type="RefSeq" id="WP_237362564.1">
    <property type="nucleotide sequence ID" value="NZ_CAKLDM010000002.1"/>
</dbReference>
<accession>A0ABM9A6T1</accession>
<dbReference type="Gene3D" id="3.40.50.150">
    <property type="entry name" value="Vaccinia Virus protein VP39"/>
    <property type="match status" value="1"/>
</dbReference>
<dbReference type="InterPro" id="IPR050723">
    <property type="entry name" value="CFA/CMAS"/>
</dbReference>
<dbReference type="GO" id="GO:0008825">
    <property type="term" value="F:cyclopropane-fatty-acyl-phospholipid synthase activity"/>
    <property type="evidence" value="ECO:0007669"/>
    <property type="project" value="UniProtKB-EC"/>
</dbReference>
<keyword evidence="5" id="KW-0443">Lipid metabolism</keyword>
<organism evidence="6 7">
    <name type="scientific">Vibrio marisflavi CECT 7928</name>
    <dbReference type="NCBI Taxonomy" id="634439"/>
    <lineage>
        <taxon>Bacteria</taxon>
        <taxon>Pseudomonadati</taxon>
        <taxon>Pseudomonadota</taxon>
        <taxon>Gammaproteobacteria</taxon>
        <taxon>Vibrionales</taxon>
        <taxon>Vibrionaceae</taxon>
        <taxon>Vibrio</taxon>
    </lineage>
</organism>
<dbReference type="EMBL" id="CAKLDM010000002">
    <property type="protein sequence ID" value="CAH0540707.1"/>
    <property type="molecule type" value="Genomic_DNA"/>
</dbReference>
<dbReference type="SUPFAM" id="SSF53335">
    <property type="entry name" value="S-adenosyl-L-methionine-dependent methyltransferases"/>
    <property type="match status" value="1"/>
</dbReference>
<dbReference type="EC" id="2.1.1.79" evidence="6"/>
<reference evidence="6" key="1">
    <citation type="submission" date="2021-11" db="EMBL/GenBank/DDBJ databases">
        <authorList>
            <person name="Rodrigo-Torres L."/>
            <person name="Arahal R. D."/>
            <person name="Lucena T."/>
        </authorList>
    </citation>
    <scope>NUCLEOTIDE SEQUENCE</scope>
    <source>
        <strain evidence="6">CECT 7928</strain>
    </source>
</reference>
<gene>
    <name evidence="6" type="primary">cfa</name>
    <name evidence="6" type="ORF">VMF7928_03055</name>
</gene>
<evidence type="ECO:0000256" key="1">
    <source>
        <dbReference type="ARBA" id="ARBA00010815"/>
    </source>
</evidence>
<dbReference type="NCBIfam" id="NF008686">
    <property type="entry name" value="PRK11705.1"/>
    <property type="match status" value="1"/>
</dbReference>